<keyword evidence="3" id="KW-1185">Reference proteome</keyword>
<proteinExistence type="predicted"/>
<dbReference type="EMBL" id="VLPL01000001">
    <property type="protein sequence ID" value="TSJ47930.1"/>
    <property type="molecule type" value="Genomic_DNA"/>
</dbReference>
<accession>A0A556N728</accession>
<gene>
    <name evidence="2" type="ORF">FO442_02015</name>
</gene>
<organism evidence="2 3">
    <name type="scientific">Fluviicola chungangensis</name>
    <dbReference type="NCBI Taxonomy" id="2597671"/>
    <lineage>
        <taxon>Bacteria</taxon>
        <taxon>Pseudomonadati</taxon>
        <taxon>Bacteroidota</taxon>
        <taxon>Flavobacteriia</taxon>
        <taxon>Flavobacteriales</taxon>
        <taxon>Crocinitomicaceae</taxon>
        <taxon>Fluviicola</taxon>
    </lineage>
</organism>
<dbReference type="RefSeq" id="WP_144331465.1">
    <property type="nucleotide sequence ID" value="NZ_VLPL01000001.1"/>
</dbReference>
<reference evidence="2 3" key="1">
    <citation type="submission" date="2019-07" db="EMBL/GenBank/DDBJ databases">
        <authorList>
            <person name="Huq M.A."/>
        </authorList>
    </citation>
    <scope>NUCLEOTIDE SEQUENCE [LARGE SCALE GENOMIC DNA]</scope>
    <source>
        <strain evidence="2 3">MAH-3</strain>
    </source>
</reference>
<feature type="transmembrane region" description="Helical" evidence="1">
    <location>
        <begin position="46"/>
        <end position="65"/>
    </location>
</feature>
<keyword evidence="1" id="KW-1133">Transmembrane helix</keyword>
<keyword evidence="1" id="KW-0472">Membrane</keyword>
<sequence length="152" mass="17711">MYSTLIFLHSLTRWLVVISLIYAVYRGYTGLKFRKPFSKTDNAVRHWTATITHVQLIIGILVYVQSPAVKYFWKHTGEALRNWDVTFYSLVHALIMLLAIVIVTIGSAKAKRMESDSAKFKTMLLWFLLAFLLIFSAIPWPFSPFSNRPYFR</sequence>
<comment type="caution">
    <text evidence="2">The sequence shown here is derived from an EMBL/GenBank/DDBJ whole genome shotgun (WGS) entry which is preliminary data.</text>
</comment>
<protein>
    <recommendedName>
        <fullName evidence="4">Cytochrome B</fullName>
    </recommendedName>
</protein>
<feature type="transmembrane region" description="Helical" evidence="1">
    <location>
        <begin position="124"/>
        <end position="142"/>
    </location>
</feature>
<dbReference type="OrthoDB" id="329514at2"/>
<evidence type="ECO:0000256" key="1">
    <source>
        <dbReference type="SAM" id="Phobius"/>
    </source>
</evidence>
<evidence type="ECO:0000313" key="2">
    <source>
        <dbReference type="EMBL" id="TSJ47930.1"/>
    </source>
</evidence>
<dbReference type="AlphaFoldDB" id="A0A556N728"/>
<name>A0A556N728_9FLAO</name>
<evidence type="ECO:0008006" key="4">
    <source>
        <dbReference type="Google" id="ProtNLM"/>
    </source>
</evidence>
<evidence type="ECO:0000313" key="3">
    <source>
        <dbReference type="Proteomes" id="UP000316008"/>
    </source>
</evidence>
<feature type="transmembrane region" description="Helical" evidence="1">
    <location>
        <begin position="85"/>
        <end position="103"/>
    </location>
</feature>
<feature type="transmembrane region" description="Helical" evidence="1">
    <location>
        <begin position="6"/>
        <end position="25"/>
    </location>
</feature>
<keyword evidence="1" id="KW-0812">Transmembrane</keyword>
<dbReference type="Proteomes" id="UP000316008">
    <property type="component" value="Unassembled WGS sequence"/>
</dbReference>